<evidence type="ECO:0000256" key="4">
    <source>
        <dbReference type="ARBA" id="ARBA00022737"/>
    </source>
</evidence>
<dbReference type="SUPFAM" id="SSF48371">
    <property type="entry name" value="ARM repeat"/>
    <property type="match status" value="1"/>
</dbReference>
<organism evidence="7 8">
    <name type="scientific">Elliptochloris bilobata</name>
    <dbReference type="NCBI Taxonomy" id="381761"/>
    <lineage>
        <taxon>Eukaryota</taxon>
        <taxon>Viridiplantae</taxon>
        <taxon>Chlorophyta</taxon>
        <taxon>core chlorophytes</taxon>
        <taxon>Trebouxiophyceae</taxon>
        <taxon>Trebouxiophyceae incertae sedis</taxon>
        <taxon>Elliptochloris clade</taxon>
        <taxon>Elliptochloris</taxon>
    </lineage>
</organism>
<accession>A0AAW1QZM1</accession>
<dbReference type="PANTHER" id="PTHR10527">
    <property type="entry name" value="IMPORTIN BETA"/>
    <property type="match status" value="1"/>
</dbReference>
<keyword evidence="5" id="KW-0653">Protein transport</keyword>
<gene>
    <name evidence="7" type="ORF">WJX81_002074</name>
</gene>
<keyword evidence="2" id="KW-0813">Transport</keyword>
<protein>
    <submittedName>
        <fullName evidence="7">Uncharacterized protein</fullName>
    </submittedName>
</protein>
<feature type="region of interest" description="Disordered" evidence="6">
    <location>
        <begin position="448"/>
        <end position="502"/>
    </location>
</feature>
<dbReference type="Gene3D" id="1.25.10.10">
    <property type="entry name" value="Leucine-rich Repeat Variant"/>
    <property type="match status" value="3"/>
</dbReference>
<dbReference type="Proteomes" id="UP001445335">
    <property type="component" value="Unassembled WGS sequence"/>
</dbReference>
<dbReference type="InterPro" id="IPR000357">
    <property type="entry name" value="HEAT"/>
</dbReference>
<dbReference type="InterPro" id="IPR040122">
    <property type="entry name" value="Importin_beta"/>
</dbReference>
<reference evidence="7 8" key="1">
    <citation type="journal article" date="2024" name="Nat. Commun.">
        <title>Phylogenomics reveals the evolutionary origins of lichenization in chlorophyte algae.</title>
        <authorList>
            <person name="Puginier C."/>
            <person name="Libourel C."/>
            <person name="Otte J."/>
            <person name="Skaloud P."/>
            <person name="Haon M."/>
            <person name="Grisel S."/>
            <person name="Petersen M."/>
            <person name="Berrin J.G."/>
            <person name="Delaux P.M."/>
            <person name="Dal Grande F."/>
            <person name="Keller J."/>
        </authorList>
    </citation>
    <scope>NUCLEOTIDE SEQUENCE [LARGE SCALE GENOMIC DNA]</scope>
    <source>
        <strain evidence="7 8">SAG 245.80</strain>
    </source>
</reference>
<comment type="subcellular location">
    <subcellularLocation>
        <location evidence="1">Cytoplasm</location>
    </subcellularLocation>
</comment>
<evidence type="ECO:0000256" key="3">
    <source>
        <dbReference type="ARBA" id="ARBA00022490"/>
    </source>
</evidence>
<proteinExistence type="predicted"/>
<evidence type="ECO:0000256" key="2">
    <source>
        <dbReference type="ARBA" id="ARBA00022448"/>
    </source>
</evidence>
<dbReference type="GO" id="GO:0005634">
    <property type="term" value="C:nucleus"/>
    <property type="evidence" value="ECO:0007669"/>
    <property type="project" value="UniProtKB-SubCell"/>
</dbReference>
<evidence type="ECO:0000256" key="5">
    <source>
        <dbReference type="ARBA" id="ARBA00022927"/>
    </source>
</evidence>
<feature type="compositionally biased region" description="Basic and acidic residues" evidence="6">
    <location>
        <begin position="448"/>
        <end position="462"/>
    </location>
</feature>
<evidence type="ECO:0000313" key="8">
    <source>
        <dbReference type="Proteomes" id="UP001445335"/>
    </source>
</evidence>
<feature type="compositionally biased region" description="Low complexity" evidence="6">
    <location>
        <begin position="465"/>
        <end position="498"/>
    </location>
</feature>
<keyword evidence="4" id="KW-0677">Repeat</keyword>
<evidence type="ECO:0000313" key="7">
    <source>
        <dbReference type="EMBL" id="KAK9826798.1"/>
    </source>
</evidence>
<dbReference type="GO" id="GO:0005737">
    <property type="term" value="C:cytoplasm"/>
    <property type="evidence" value="ECO:0007669"/>
    <property type="project" value="UniProtKB-SubCell"/>
</dbReference>
<dbReference type="Pfam" id="PF02985">
    <property type="entry name" value="HEAT"/>
    <property type="match status" value="1"/>
</dbReference>
<dbReference type="AlphaFoldDB" id="A0AAW1QZM1"/>
<dbReference type="EMBL" id="JALJOU010000062">
    <property type="protein sequence ID" value="KAK9826798.1"/>
    <property type="molecule type" value="Genomic_DNA"/>
</dbReference>
<dbReference type="InterPro" id="IPR011989">
    <property type="entry name" value="ARM-like"/>
</dbReference>
<evidence type="ECO:0000256" key="6">
    <source>
        <dbReference type="SAM" id="MobiDB-lite"/>
    </source>
</evidence>
<keyword evidence="3" id="KW-0963">Cytoplasm</keyword>
<keyword evidence="8" id="KW-1185">Reference proteome</keyword>
<dbReference type="Pfam" id="PF13513">
    <property type="entry name" value="HEAT_EZ"/>
    <property type="match status" value="1"/>
</dbReference>
<comment type="caution">
    <text evidence="7">The sequence shown here is derived from an EMBL/GenBank/DDBJ whole genome shotgun (WGS) entry which is preliminary data.</text>
</comment>
<dbReference type="GO" id="GO:0006606">
    <property type="term" value="P:protein import into nucleus"/>
    <property type="evidence" value="ECO:0007669"/>
    <property type="project" value="InterPro"/>
</dbReference>
<sequence length="701" mass="74191">MMEAPALTPAQLAEGLGHSNILERERAGVKLKKALCHPARAADAPFWVELEDAAVLLTASDLWTRRLGGVTLATALVGSRGDAAFADVATQLCVRLLEDSEPRVRLAVGKCMGALARARGMKAWNAVRGAVLGSIERCWDRDASSYERQLPGAGELRHGTEGWRGLETSFWALQQLAEGCGPAFANAATPELRSLLLRGLHHPNRFVREAGYHTLAALCACAAPGTLDAWGTEAAARLQDGLSENWSQVRYAACVAARAFMLAAGEARAAHYPVLLPALCFNRHDVAEGVRAYSADTWRLVLGSEGPAWVARCLPQVLDYYGRCARTNNHTVREAACACVGELAAKVPPGTVAPQVPRMLRLLVTCLRDDSWPVRSAAALAAGCCAAAFPEEAAPWRAELWPLLRGLLDDNVPSVREDGAIALADAVRAWGVPMLDLLLPALREMLPRAKEQPPDPPDRPGHTDAAGTPGAAPSAGGPAAASASSSAAEGLGSGPASGTAASVEESYRRIPLDATRPGAGLANEERALFHSGTLTRAKRDTGGVDYSCGCMDYGLRRAREPWEASDGAACALAELADGAAPAAVPEFLPALAEVARLDHFRRCRQLQETVWRGLPRIAAGLGKRAFKPHLEPFLEPLFRSLACGHQLCRVAAGACLGALRDWLGPRILAGRLSDAQVAAMAASPDVPPPAGALQYEARSFS</sequence>
<evidence type="ECO:0000256" key="1">
    <source>
        <dbReference type="ARBA" id="ARBA00004496"/>
    </source>
</evidence>
<name>A0AAW1QZM1_9CHLO</name>
<dbReference type="InterPro" id="IPR016024">
    <property type="entry name" value="ARM-type_fold"/>
</dbReference>